<keyword evidence="2" id="KW-1185">Reference proteome</keyword>
<reference evidence="1 2" key="1">
    <citation type="submission" date="2018-01" db="EMBL/GenBank/DDBJ databases">
        <title>Comparison of the Chinese Bamboo Partridge and Red Junglefowl genome sequences highlights the importance of demography in genome evolution.</title>
        <authorList>
            <person name="Tiley G.P."/>
            <person name="Kimball R.T."/>
            <person name="Braun E.L."/>
            <person name="Burleigh J.G."/>
        </authorList>
    </citation>
    <scope>NUCLEOTIDE SEQUENCE [LARGE SCALE GENOMIC DNA]</scope>
    <source>
        <strain evidence="1">RTK389</strain>
        <tissue evidence="1">Blood</tissue>
    </source>
</reference>
<accession>A0A2P4SLJ8</accession>
<gene>
    <name evidence="1" type="ORF">CIB84_011268</name>
</gene>
<evidence type="ECO:0000313" key="2">
    <source>
        <dbReference type="Proteomes" id="UP000237246"/>
    </source>
</evidence>
<organism evidence="1 2">
    <name type="scientific">Bambusicola thoracicus</name>
    <name type="common">Chinese bamboo-partridge</name>
    <name type="synonym">Perdix thoracica</name>
    <dbReference type="NCBI Taxonomy" id="9083"/>
    <lineage>
        <taxon>Eukaryota</taxon>
        <taxon>Metazoa</taxon>
        <taxon>Chordata</taxon>
        <taxon>Craniata</taxon>
        <taxon>Vertebrata</taxon>
        <taxon>Euteleostomi</taxon>
        <taxon>Archelosauria</taxon>
        <taxon>Archosauria</taxon>
        <taxon>Dinosauria</taxon>
        <taxon>Saurischia</taxon>
        <taxon>Theropoda</taxon>
        <taxon>Coelurosauria</taxon>
        <taxon>Aves</taxon>
        <taxon>Neognathae</taxon>
        <taxon>Galloanserae</taxon>
        <taxon>Galliformes</taxon>
        <taxon>Phasianidae</taxon>
        <taxon>Perdicinae</taxon>
        <taxon>Bambusicola</taxon>
    </lineage>
</organism>
<sequence length="51" mass="5667">MFQRVKDRSKLQQMGSTLQVFLQTTLRFPIPCAGSLRNPSCSAPLPCMNAP</sequence>
<dbReference type="AlphaFoldDB" id="A0A2P4SLJ8"/>
<dbReference type="EMBL" id="PPHD01037177">
    <property type="protein sequence ID" value="POI24982.1"/>
    <property type="molecule type" value="Genomic_DNA"/>
</dbReference>
<name>A0A2P4SLJ8_BAMTH</name>
<comment type="caution">
    <text evidence="1">The sequence shown here is derived from an EMBL/GenBank/DDBJ whole genome shotgun (WGS) entry which is preliminary data.</text>
</comment>
<proteinExistence type="predicted"/>
<evidence type="ECO:0000313" key="1">
    <source>
        <dbReference type="EMBL" id="POI24982.1"/>
    </source>
</evidence>
<dbReference type="Proteomes" id="UP000237246">
    <property type="component" value="Unassembled WGS sequence"/>
</dbReference>
<protein>
    <submittedName>
        <fullName evidence="1">Uncharacterized protein</fullName>
    </submittedName>
</protein>